<dbReference type="STRING" id="1176165.GCA_001584405_01101"/>
<dbReference type="SUPFAM" id="SSF51351">
    <property type="entry name" value="Triosephosphate isomerase (TIM)"/>
    <property type="match status" value="1"/>
</dbReference>
<dbReference type="GO" id="GO:0046166">
    <property type="term" value="P:glyceraldehyde-3-phosphate biosynthetic process"/>
    <property type="evidence" value="ECO:0007669"/>
    <property type="project" value="TreeGrafter"/>
</dbReference>
<dbReference type="Gene3D" id="3.20.20.70">
    <property type="entry name" value="Aldolase class I"/>
    <property type="match status" value="1"/>
</dbReference>
<dbReference type="PANTHER" id="PTHR21139">
    <property type="entry name" value="TRIOSEPHOSPHATE ISOMERASE"/>
    <property type="match status" value="1"/>
</dbReference>
<organism evidence="11 14">
    <name type="scientific">Brevibacterium ravenspurgense</name>
    <dbReference type="NCBI Taxonomy" id="479117"/>
    <lineage>
        <taxon>Bacteria</taxon>
        <taxon>Bacillati</taxon>
        <taxon>Actinomycetota</taxon>
        <taxon>Actinomycetes</taxon>
        <taxon>Micrococcales</taxon>
        <taxon>Brevibacteriaceae</taxon>
        <taxon>Brevibacterium</taxon>
    </lineage>
</organism>
<comment type="catalytic activity">
    <reaction evidence="9 10">
        <text>D-glyceraldehyde 3-phosphate = dihydroxyacetone phosphate</text>
        <dbReference type="Rhea" id="RHEA:18585"/>
        <dbReference type="ChEBI" id="CHEBI:57642"/>
        <dbReference type="ChEBI" id="CHEBI:59776"/>
        <dbReference type="EC" id="5.3.1.1"/>
    </reaction>
</comment>
<keyword evidence="7 9" id="KW-0324">Glycolysis</keyword>
<comment type="subcellular location">
    <subcellularLocation>
        <location evidence="9 10">Cytoplasm</location>
    </subcellularLocation>
</comment>
<dbReference type="FunFam" id="3.20.20.70:FF:000016">
    <property type="entry name" value="Triosephosphate isomerase"/>
    <property type="match status" value="1"/>
</dbReference>
<evidence type="ECO:0000256" key="6">
    <source>
        <dbReference type="ARBA" id="ARBA00022490"/>
    </source>
</evidence>
<evidence type="ECO:0000256" key="5">
    <source>
        <dbReference type="ARBA" id="ARBA00022432"/>
    </source>
</evidence>
<dbReference type="GO" id="GO:0005829">
    <property type="term" value="C:cytosol"/>
    <property type="evidence" value="ECO:0007669"/>
    <property type="project" value="TreeGrafter"/>
</dbReference>
<feature type="binding site" evidence="9">
    <location>
        <begin position="10"/>
        <end position="12"/>
    </location>
    <ligand>
        <name>substrate</name>
    </ligand>
</feature>
<evidence type="ECO:0000256" key="1">
    <source>
        <dbReference type="ARBA" id="ARBA00004680"/>
    </source>
</evidence>
<dbReference type="NCBIfam" id="TIGR00419">
    <property type="entry name" value="tim"/>
    <property type="match status" value="1"/>
</dbReference>
<dbReference type="PATRIC" id="fig|479117.4.peg.1171"/>
<comment type="function">
    <text evidence="9">Involved in the gluconeogenesis. Catalyzes stereospecifically the conversion of dihydroxyacetone phosphate (DHAP) to D-glyceraldehyde-3-phosphate (G3P).</text>
</comment>
<proteinExistence type="inferred from homology"/>
<evidence type="ECO:0000313" key="14">
    <source>
        <dbReference type="Proteomes" id="UP000243589"/>
    </source>
</evidence>
<dbReference type="Pfam" id="PF00121">
    <property type="entry name" value="TIM"/>
    <property type="match status" value="1"/>
</dbReference>
<feature type="active site" description="Proton acceptor" evidence="9">
    <location>
        <position position="174"/>
    </location>
</feature>
<dbReference type="UniPathway" id="UPA00138"/>
<evidence type="ECO:0000313" key="12">
    <source>
        <dbReference type="EMBL" id="PKY69651.1"/>
    </source>
</evidence>
<reference evidence="12 13" key="2">
    <citation type="submission" date="2017-12" db="EMBL/GenBank/DDBJ databases">
        <title>Phylogenetic diversity of female urinary microbiome.</title>
        <authorList>
            <person name="Thomas-White K."/>
            <person name="Wolfe A.J."/>
        </authorList>
    </citation>
    <scope>NUCLEOTIDE SEQUENCE [LARGE SCALE GENOMIC DNA]</scope>
    <source>
        <strain evidence="12 13">UMB0426</strain>
    </source>
</reference>
<evidence type="ECO:0000256" key="4">
    <source>
        <dbReference type="ARBA" id="ARBA00019397"/>
    </source>
</evidence>
<dbReference type="GO" id="GO:0004807">
    <property type="term" value="F:triose-phosphate isomerase activity"/>
    <property type="evidence" value="ECO:0007669"/>
    <property type="project" value="UniProtKB-UniRule"/>
</dbReference>
<keyword evidence="5 9" id="KW-0312">Gluconeogenesis</keyword>
<evidence type="ECO:0000313" key="11">
    <source>
        <dbReference type="EMBL" id="KXZ58138.1"/>
    </source>
</evidence>
<feature type="binding site" evidence="9">
    <location>
        <begin position="241"/>
        <end position="242"/>
    </location>
    <ligand>
        <name>substrate</name>
    </ligand>
</feature>
<dbReference type="EC" id="5.3.1.1" evidence="3 9"/>
<dbReference type="EMBL" id="PKGO01000009">
    <property type="protein sequence ID" value="PKY69651.1"/>
    <property type="molecule type" value="Genomic_DNA"/>
</dbReference>
<sequence>MTRKPLLAGNWKMNNDHLEAIASVQKLAWSLRDARFDGSTADIAVIPPFTDIRSVQTLVQADKVPVSYGAQDLSVHDEGAYTGEISGRFLSQLGCEYVVVGHSERRAHHGEDDALVGQKVRAARRHGLTPILCVGEPQEVRAEGSHIEYTLSQVTGALEGQSADDLEGLVIAYEPVWAIGTGETATAEDAGTMATAVRGLLSDSYGDAFAQSVRILYGGSVNQDNVGDIMRQADVDGALVGGASLDPTGFATLCLSAVRATAD</sequence>
<dbReference type="Proteomes" id="UP000243589">
    <property type="component" value="Unassembled WGS sequence"/>
</dbReference>
<dbReference type="UniPathway" id="UPA00109">
    <property type="reaction ID" value="UER00189"/>
</dbReference>
<dbReference type="InterPro" id="IPR020861">
    <property type="entry name" value="Triosephosphate_isomerase_AS"/>
</dbReference>
<dbReference type="AlphaFoldDB" id="A0A150H8G4"/>
<feature type="active site" description="Electrophile" evidence="9">
    <location>
        <position position="102"/>
    </location>
</feature>
<dbReference type="PROSITE" id="PS00171">
    <property type="entry name" value="TIM_1"/>
    <property type="match status" value="1"/>
</dbReference>
<comment type="subunit">
    <text evidence="9 10">Homodimer.</text>
</comment>
<comment type="caution">
    <text evidence="11">The sequence shown here is derived from an EMBL/GenBank/DDBJ whole genome shotgun (WGS) entry which is preliminary data.</text>
</comment>
<comment type="similarity">
    <text evidence="2 9 10">Belongs to the triosephosphate isomerase family.</text>
</comment>
<dbReference type="CDD" id="cd00311">
    <property type="entry name" value="TIM"/>
    <property type="match status" value="1"/>
</dbReference>
<protein>
    <recommendedName>
        <fullName evidence="4 9">Triosephosphate isomerase</fullName>
        <shortName evidence="9">TIM</shortName>
        <shortName evidence="9">TPI</shortName>
        <ecNumber evidence="3 9">5.3.1.1</ecNumber>
    </recommendedName>
    <alternativeName>
        <fullName evidence="9">Triose-phosphate isomerase</fullName>
    </alternativeName>
</protein>
<keyword evidence="8 9" id="KW-0413">Isomerase</keyword>
<keyword evidence="6 9" id="KW-0963">Cytoplasm</keyword>
<evidence type="ECO:0000256" key="8">
    <source>
        <dbReference type="ARBA" id="ARBA00023235"/>
    </source>
</evidence>
<dbReference type="RefSeq" id="WP_062021268.1">
    <property type="nucleotide sequence ID" value="NZ_LQQC01000010.1"/>
</dbReference>
<accession>A0A150H8G4</accession>
<dbReference type="HAMAP" id="MF_00147_B">
    <property type="entry name" value="TIM_B"/>
    <property type="match status" value="1"/>
</dbReference>
<feature type="binding site" evidence="9">
    <location>
        <position position="180"/>
    </location>
    <ligand>
        <name>substrate</name>
    </ligand>
</feature>
<evidence type="ECO:0000256" key="3">
    <source>
        <dbReference type="ARBA" id="ARBA00011940"/>
    </source>
</evidence>
<evidence type="ECO:0000256" key="7">
    <source>
        <dbReference type="ARBA" id="ARBA00023152"/>
    </source>
</evidence>
<dbReference type="InterPro" id="IPR000652">
    <property type="entry name" value="Triosephosphate_isomerase"/>
</dbReference>
<dbReference type="EMBL" id="LQQC01000010">
    <property type="protein sequence ID" value="KXZ58138.1"/>
    <property type="molecule type" value="Genomic_DNA"/>
</dbReference>
<dbReference type="PROSITE" id="PS51440">
    <property type="entry name" value="TIM_2"/>
    <property type="match status" value="1"/>
</dbReference>
<name>A0A150H8G4_9MICO</name>
<keyword evidence="14" id="KW-1185">Reference proteome</keyword>
<gene>
    <name evidence="9 11" type="primary">tpiA</name>
    <name evidence="11" type="ORF">Bravens_01175</name>
    <name evidence="12" type="ORF">CYJ40_08870</name>
</gene>
<evidence type="ECO:0000256" key="10">
    <source>
        <dbReference type="RuleBase" id="RU363013"/>
    </source>
</evidence>
<dbReference type="PANTHER" id="PTHR21139:SF42">
    <property type="entry name" value="TRIOSEPHOSPHATE ISOMERASE"/>
    <property type="match status" value="1"/>
</dbReference>
<feature type="binding site" evidence="9">
    <location>
        <position position="220"/>
    </location>
    <ligand>
        <name>substrate</name>
    </ligand>
</feature>
<dbReference type="Proteomes" id="UP000242755">
    <property type="component" value="Unassembled WGS sequence"/>
</dbReference>
<comment type="pathway">
    <text evidence="1 9 10">Carbohydrate degradation; glycolysis; D-glyceraldehyde 3-phosphate from glycerone phosphate: step 1/1.</text>
</comment>
<dbReference type="GO" id="GO:0019563">
    <property type="term" value="P:glycerol catabolic process"/>
    <property type="evidence" value="ECO:0007669"/>
    <property type="project" value="TreeGrafter"/>
</dbReference>
<dbReference type="InterPro" id="IPR013785">
    <property type="entry name" value="Aldolase_TIM"/>
</dbReference>
<evidence type="ECO:0000313" key="13">
    <source>
        <dbReference type="Proteomes" id="UP000242755"/>
    </source>
</evidence>
<evidence type="ECO:0000256" key="2">
    <source>
        <dbReference type="ARBA" id="ARBA00007422"/>
    </source>
</evidence>
<reference evidence="11 14" key="1">
    <citation type="submission" date="2016-01" db="EMBL/GenBank/DDBJ databases">
        <title>Use of Whole Genome Sequencing to ascertain that Brevibacterium massiliense (Roux, Raoult 2009) is a later heterotypic synonym of Brevibacterium ravenspurgense (Mages 2008).</title>
        <authorList>
            <person name="Bernier A.-M."/>
            <person name="Burdz T."/>
            <person name="Huynh C."/>
            <person name="Pachecho A.L."/>
            <person name="Wiebe D."/>
            <person name="Bonner C."/>
            <person name="Bernard K."/>
        </authorList>
    </citation>
    <scope>NUCLEOTIDE SEQUENCE [LARGE SCALE GENOMIC DNA]</scope>
    <source>
        <strain evidence="11 14">CCUG56047</strain>
    </source>
</reference>
<dbReference type="GO" id="GO:0006094">
    <property type="term" value="P:gluconeogenesis"/>
    <property type="evidence" value="ECO:0007669"/>
    <property type="project" value="UniProtKB-UniRule"/>
</dbReference>
<dbReference type="GO" id="GO:0006096">
    <property type="term" value="P:glycolytic process"/>
    <property type="evidence" value="ECO:0007669"/>
    <property type="project" value="UniProtKB-UniRule"/>
</dbReference>
<comment type="pathway">
    <text evidence="9 10">Carbohydrate biosynthesis; gluconeogenesis.</text>
</comment>
<dbReference type="InterPro" id="IPR035990">
    <property type="entry name" value="TIM_sf"/>
</dbReference>
<evidence type="ECO:0000256" key="9">
    <source>
        <dbReference type="HAMAP-Rule" id="MF_00147"/>
    </source>
</evidence>
<dbReference type="InterPro" id="IPR022896">
    <property type="entry name" value="TrioseP_Isoase_bac/euk"/>
</dbReference>